<dbReference type="InterPro" id="IPR001867">
    <property type="entry name" value="OmpR/PhoB-type_DNA-bd"/>
</dbReference>
<dbReference type="FunFam" id="3.40.50.2300:FF:000001">
    <property type="entry name" value="DNA-binding response regulator PhoB"/>
    <property type="match status" value="1"/>
</dbReference>
<evidence type="ECO:0000256" key="3">
    <source>
        <dbReference type="ARBA" id="ARBA00023012"/>
    </source>
</evidence>
<dbReference type="InterPro" id="IPR016032">
    <property type="entry name" value="Sig_transdc_resp-reg_C-effctor"/>
</dbReference>
<dbReference type="PROSITE" id="PS50110">
    <property type="entry name" value="RESPONSE_REGULATORY"/>
    <property type="match status" value="1"/>
</dbReference>
<evidence type="ECO:0000256" key="2">
    <source>
        <dbReference type="ARBA" id="ARBA00022553"/>
    </source>
</evidence>
<dbReference type="SUPFAM" id="SSF52172">
    <property type="entry name" value="CheY-like"/>
    <property type="match status" value="1"/>
</dbReference>
<dbReference type="GO" id="GO:0032993">
    <property type="term" value="C:protein-DNA complex"/>
    <property type="evidence" value="ECO:0007669"/>
    <property type="project" value="TreeGrafter"/>
</dbReference>
<proteinExistence type="predicted"/>
<dbReference type="SMART" id="SM00448">
    <property type="entry name" value="REC"/>
    <property type="match status" value="1"/>
</dbReference>
<keyword evidence="2 7" id="KW-0597">Phosphoprotein</keyword>
<keyword evidence="5 8" id="KW-0238">DNA-binding</keyword>
<evidence type="ECO:0000256" key="1">
    <source>
        <dbReference type="ARBA" id="ARBA00004496"/>
    </source>
</evidence>
<dbReference type="STRING" id="1220589.CD32_07155"/>
<dbReference type="CDD" id="cd00383">
    <property type="entry name" value="trans_reg_C"/>
    <property type="match status" value="1"/>
</dbReference>
<comment type="subcellular location">
    <subcellularLocation>
        <location evidence="1">Cytoplasm</location>
    </subcellularLocation>
</comment>
<dbReference type="Proteomes" id="UP000030437">
    <property type="component" value="Unassembled WGS sequence"/>
</dbReference>
<dbReference type="GO" id="GO:0000156">
    <property type="term" value="F:phosphorelay response regulator activity"/>
    <property type="evidence" value="ECO:0007669"/>
    <property type="project" value="TreeGrafter"/>
</dbReference>
<dbReference type="EMBL" id="JPVP01000052">
    <property type="protein sequence ID" value="KGR86165.1"/>
    <property type="molecule type" value="Genomic_DNA"/>
</dbReference>
<dbReference type="Gene3D" id="3.40.50.2300">
    <property type="match status" value="1"/>
</dbReference>
<dbReference type="SMART" id="SM00862">
    <property type="entry name" value="Trans_reg_C"/>
    <property type="match status" value="1"/>
</dbReference>
<accession>A0A0A3IRT4</accession>
<dbReference type="CDD" id="cd17574">
    <property type="entry name" value="REC_OmpR"/>
    <property type="match status" value="1"/>
</dbReference>
<dbReference type="PANTHER" id="PTHR48111:SF73">
    <property type="entry name" value="ALKALINE PHOSPHATASE SYNTHESIS TRANSCRIPTIONAL REGULATORY PROTEIN PHOP"/>
    <property type="match status" value="1"/>
</dbReference>
<keyword evidence="4" id="KW-0805">Transcription regulation</keyword>
<dbReference type="GO" id="GO:0005829">
    <property type="term" value="C:cytosol"/>
    <property type="evidence" value="ECO:0007669"/>
    <property type="project" value="TreeGrafter"/>
</dbReference>
<dbReference type="eggNOG" id="COG0745">
    <property type="taxonomic scope" value="Bacteria"/>
</dbReference>
<dbReference type="OrthoDB" id="9790442at2"/>
<dbReference type="PANTHER" id="PTHR48111">
    <property type="entry name" value="REGULATOR OF RPOS"/>
    <property type="match status" value="1"/>
</dbReference>
<dbReference type="SUPFAM" id="SSF46894">
    <property type="entry name" value="C-terminal effector domain of the bipartite response regulators"/>
    <property type="match status" value="1"/>
</dbReference>
<organism evidence="11 12">
    <name type="scientific">Lysinibacillus odysseyi 34hs-1 = NBRC 100172</name>
    <dbReference type="NCBI Taxonomy" id="1220589"/>
    <lineage>
        <taxon>Bacteria</taxon>
        <taxon>Bacillati</taxon>
        <taxon>Bacillota</taxon>
        <taxon>Bacilli</taxon>
        <taxon>Bacillales</taxon>
        <taxon>Bacillaceae</taxon>
        <taxon>Lysinibacillus</taxon>
    </lineage>
</organism>
<keyword evidence="6" id="KW-0804">Transcription</keyword>
<dbReference type="GO" id="GO:0006355">
    <property type="term" value="P:regulation of DNA-templated transcription"/>
    <property type="evidence" value="ECO:0007669"/>
    <property type="project" value="InterPro"/>
</dbReference>
<evidence type="ECO:0000259" key="10">
    <source>
        <dbReference type="PROSITE" id="PS51755"/>
    </source>
</evidence>
<protein>
    <submittedName>
        <fullName evidence="11">XRE family transcriptional regulator</fullName>
    </submittedName>
</protein>
<dbReference type="Pfam" id="PF00486">
    <property type="entry name" value="Trans_reg_C"/>
    <property type="match status" value="1"/>
</dbReference>
<keyword evidence="3" id="KW-0902">Two-component regulatory system</keyword>
<sequence length="225" mass="26176">MKTILLVDDEQRMLDLIELFLTPTGFRCIKKTNGQDAISVLQKQVVHLIILDLMMPIMDGWETCKKIREFSAVPIIMLTARAEKADLVKGLNTGADDYITKPFDEEELVARVNALLRRSGLMQPQDEKLLYEDFELNKETFSLHHQKSTAQLTLKEFLIIEALLSRPLKTFTREELMNIAWEFDAFIDIRTVDSHIRNLREKLRKAGFPMEKFIKTVWGIGYKWS</sequence>
<dbReference type="GO" id="GO:0000976">
    <property type="term" value="F:transcription cis-regulatory region binding"/>
    <property type="evidence" value="ECO:0007669"/>
    <property type="project" value="TreeGrafter"/>
</dbReference>
<reference evidence="11 12" key="1">
    <citation type="submission" date="2014-02" db="EMBL/GenBank/DDBJ databases">
        <title>Draft genome sequence of Lysinibacillus odysseyi NBRC 100172.</title>
        <authorList>
            <person name="Zhang F."/>
            <person name="Wang G."/>
            <person name="Zhang L."/>
        </authorList>
    </citation>
    <scope>NUCLEOTIDE SEQUENCE [LARGE SCALE GENOMIC DNA]</scope>
    <source>
        <strain evidence="11 12">NBRC 100172</strain>
    </source>
</reference>
<gene>
    <name evidence="11" type="ORF">CD32_07155</name>
</gene>
<evidence type="ECO:0000259" key="9">
    <source>
        <dbReference type="PROSITE" id="PS50110"/>
    </source>
</evidence>
<evidence type="ECO:0000256" key="4">
    <source>
        <dbReference type="ARBA" id="ARBA00023015"/>
    </source>
</evidence>
<evidence type="ECO:0000256" key="5">
    <source>
        <dbReference type="ARBA" id="ARBA00023125"/>
    </source>
</evidence>
<comment type="caution">
    <text evidence="11">The sequence shown here is derived from an EMBL/GenBank/DDBJ whole genome shotgun (WGS) entry which is preliminary data.</text>
</comment>
<evidence type="ECO:0000313" key="11">
    <source>
        <dbReference type="EMBL" id="KGR86165.1"/>
    </source>
</evidence>
<keyword evidence="12" id="KW-1185">Reference proteome</keyword>
<dbReference type="InterPro" id="IPR039420">
    <property type="entry name" value="WalR-like"/>
</dbReference>
<dbReference type="InterPro" id="IPR011006">
    <property type="entry name" value="CheY-like_superfamily"/>
</dbReference>
<dbReference type="Pfam" id="PF00072">
    <property type="entry name" value="Response_reg"/>
    <property type="match status" value="1"/>
</dbReference>
<dbReference type="InterPro" id="IPR036388">
    <property type="entry name" value="WH-like_DNA-bd_sf"/>
</dbReference>
<feature type="domain" description="Response regulatory" evidence="9">
    <location>
        <begin position="3"/>
        <end position="116"/>
    </location>
</feature>
<feature type="modified residue" description="4-aspartylphosphate" evidence="7">
    <location>
        <position position="52"/>
    </location>
</feature>
<dbReference type="RefSeq" id="WP_036152835.1">
    <property type="nucleotide sequence ID" value="NZ_AVCX01000009.1"/>
</dbReference>
<dbReference type="PROSITE" id="PS51755">
    <property type="entry name" value="OMPR_PHOB"/>
    <property type="match status" value="1"/>
</dbReference>
<evidence type="ECO:0000256" key="6">
    <source>
        <dbReference type="ARBA" id="ARBA00023163"/>
    </source>
</evidence>
<dbReference type="AlphaFoldDB" id="A0A0A3IRT4"/>
<dbReference type="Gene3D" id="6.10.250.690">
    <property type="match status" value="1"/>
</dbReference>
<evidence type="ECO:0000256" key="7">
    <source>
        <dbReference type="PROSITE-ProRule" id="PRU00169"/>
    </source>
</evidence>
<dbReference type="InterPro" id="IPR001789">
    <property type="entry name" value="Sig_transdc_resp-reg_receiver"/>
</dbReference>
<feature type="domain" description="OmpR/PhoB-type" evidence="10">
    <location>
        <begin position="126"/>
        <end position="225"/>
    </location>
</feature>
<dbReference type="Gene3D" id="1.10.10.10">
    <property type="entry name" value="Winged helix-like DNA-binding domain superfamily/Winged helix DNA-binding domain"/>
    <property type="match status" value="1"/>
</dbReference>
<name>A0A0A3IRT4_9BACI</name>
<evidence type="ECO:0000256" key="8">
    <source>
        <dbReference type="PROSITE-ProRule" id="PRU01091"/>
    </source>
</evidence>
<feature type="DNA-binding region" description="OmpR/PhoB-type" evidence="8">
    <location>
        <begin position="126"/>
        <end position="225"/>
    </location>
</feature>
<evidence type="ECO:0000313" key="12">
    <source>
        <dbReference type="Proteomes" id="UP000030437"/>
    </source>
</evidence>